<keyword evidence="4" id="KW-0233">DNA recombination</keyword>
<evidence type="ECO:0000256" key="1">
    <source>
        <dbReference type="ARBA" id="ARBA00008857"/>
    </source>
</evidence>
<dbReference type="InterPro" id="IPR011010">
    <property type="entry name" value="DNA_brk_join_enz"/>
</dbReference>
<dbReference type="CDD" id="cd01189">
    <property type="entry name" value="INT_ICEBs1_C_like"/>
    <property type="match status" value="1"/>
</dbReference>
<gene>
    <name evidence="7" type="ORF">UFOPK2289_00799</name>
    <name evidence="8" type="ORF">UFOPK2822_00001</name>
    <name evidence="9" type="ORF">UFOPK3346_00172</name>
</gene>
<evidence type="ECO:0000313" key="7">
    <source>
        <dbReference type="EMBL" id="CAB4665182.1"/>
    </source>
</evidence>
<keyword evidence="2" id="KW-0229">DNA integration</keyword>
<dbReference type="EMBL" id="CAEZZC010000001">
    <property type="protein sequence ID" value="CAB4738551.1"/>
    <property type="molecule type" value="Genomic_DNA"/>
</dbReference>
<dbReference type="InterPro" id="IPR002104">
    <property type="entry name" value="Integrase_catalytic"/>
</dbReference>
<evidence type="ECO:0000256" key="4">
    <source>
        <dbReference type="ARBA" id="ARBA00023172"/>
    </source>
</evidence>
<dbReference type="EMBL" id="CAFBLE010000001">
    <property type="protein sequence ID" value="CAB4856237.1"/>
    <property type="molecule type" value="Genomic_DNA"/>
</dbReference>
<evidence type="ECO:0000256" key="3">
    <source>
        <dbReference type="ARBA" id="ARBA00023125"/>
    </source>
</evidence>
<dbReference type="Pfam" id="PF14659">
    <property type="entry name" value="Phage_int_SAM_3"/>
    <property type="match status" value="1"/>
</dbReference>
<proteinExistence type="inferred from homology"/>
<evidence type="ECO:0000259" key="6">
    <source>
        <dbReference type="PROSITE" id="PS51898"/>
    </source>
</evidence>
<dbReference type="PANTHER" id="PTHR30349:SF64">
    <property type="entry name" value="PROPHAGE INTEGRASE INTD-RELATED"/>
    <property type="match status" value="1"/>
</dbReference>
<comment type="similarity">
    <text evidence="1">Belongs to the 'phage' integrase family.</text>
</comment>
<organism evidence="9">
    <name type="scientific">freshwater metagenome</name>
    <dbReference type="NCBI Taxonomy" id="449393"/>
    <lineage>
        <taxon>unclassified sequences</taxon>
        <taxon>metagenomes</taxon>
        <taxon>ecological metagenomes</taxon>
    </lineage>
</organism>
<dbReference type="SUPFAM" id="SSF56349">
    <property type="entry name" value="DNA breaking-rejoining enzymes"/>
    <property type="match status" value="1"/>
</dbReference>
<dbReference type="GO" id="GO:0003677">
    <property type="term" value="F:DNA binding"/>
    <property type="evidence" value="ECO:0007669"/>
    <property type="project" value="UniProtKB-KW"/>
</dbReference>
<dbReference type="InterPro" id="IPR004107">
    <property type="entry name" value="Integrase_SAM-like_N"/>
</dbReference>
<name>A0A6J7CDI4_9ZZZZ</name>
<dbReference type="Pfam" id="PF00589">
    <property type="entry name" value="Phage_integrase"/>
    <property type="match status" value="1"/>
</dbReference>
<protein>
    <submittedName>
        <fullName evidence="9">Unannotated protein</fullName>
    </submittedName>
</protein>
<dbReference type="EMBL" id="CAEZWT010000018">
    <property type="protein sequence ID" value="CAB4665182.1"/>
    <property type="molecule type" value="Genomic_DNA"/>
</dbReference>
<feature type="region of interest" description="Disordered" evidence="5">
    <location>
        <begin position="1"/>
        <end position="27"/>
    </location>
</feature>
<dbReference type="Gene3D" id="1.10.443.10">
    <property type="entry name" value="Intergrase catalytic core"/>
    <property type="match status" value="1"/>
</dbReference>
<dbReference type="InterPro" id="IPR013762">
    <property type="entry name" value="Integrase-like_cat_sf"/>
</dbReference>
<reference evidence="9" key="1">
    <citation type="submission" date="2020-05" db="EMBL/GenBank/DDBJ databases">
        <authorList>
            <person name="Chiriac C."/>
            <person name="Salcher M."/>
            <person name="Ghai R."/>
            <person name="Kavagutti S V."/>
        </authorList>
    </citation>
    <scope>NUCLEOTIDE SEQUENCE</scope>
</reference>
<evidence type="ECO:0000313" key="8">
    <source>
        <dbReference type="EMBL" id="CAB4738551.1"/>
    </source>
</evidence>
<dbReference type="GO" id="GO:0015074">
    <property type="term" value="P:DNA integration"/>
    <property type="evidence" value="ECO:0007669"/>
    <property type="project" value="UniProtKB-KW"/>
</dbReference>
<evidence type="ECO:0000256" key="2">
    <source>
        <dbReference type="ARBA" id="ARBA00022908"/>
    </source>
</evidence>
<dbReference type="PROSITE" id="PS51898">
    <property type="entry name" value="TYR_RECOMBINASE"/>
    <property type="match status" value="1"/>
</dbReference>
<dbReference type="Gene3D" id="1.10.150.130">
    <property type="match status" value="1"/>
</dbReference>
<dbReference type="InterPro" id="IPR050090">
    <property type="entry name" value="Tyrosine_recombinase_XerCD"/>
</dbReference>
<accession>A0A6J7CDI4</accession>
<sequence>MSVRKRKDSDSWQAGWSNPEGKWRTKDFTTKKEAVQFEARMKAEVQKGDYTNPHAGKTLLKDVYAKWKECSTQLKPKSIEDAESLWRCFVEPKFGNRQIGSITRSDVKAWIADGTSITGKKASASRMRRATFLLYGIMNHAVEMELLGKVSLGKTKGLIPKLDEKKKHQVISNEELQRLAEASGDFELLILVAGTVGLRWAELLALTPEDFDFKEKTISVSKSLSEVNGSFKLVSTKSGKQREVPIPDSLQRKLRLKVVSTPAGKNVFASSKGEYLRSSNFSRRVFKPALKKAGLPDMRFHDLRHSAVTNLLASGTSFISVSKMAGHANPSTTINIYGHETDSHQELLRGAIDGSFAQTELDRFSTDKESKTA</sequence>
<evidence type="ECO:0000256" key="5">
    <source>
        <dbReference type="SAM" id="MobiDB-lite"/>
    </source>
</evidence>
<keyword evidence="3" id="KW-0238">DNA-binding</keyword>
<dbReference type="AlphaFoldDB" id="A0A6J7CDI4"/>
<dbReference type="PANTHER" id="PTHR30349">
    <property type="entry name" value="PHAGE INTEGRASE-RELATED"/>
    <property type="match status" value="1"/>
</dbReference>
<evidence type="ECO:0000313" key="9">
    <source>
        <dbReference type="EMBL" id="CAB4856237.1"/>
    </source>
</evidence>
<dbReference type="GO" id="GO:0006310">
    <property type="term" value="P:DNA recombination"/>
    <property type="evidence" value="ECO:0007669"/>
    <property type="project" value="UniProtKB-KW"/>
</dbReference>
<feature type="domain" description="Tyr recombinase" evidence="6">
    <location>
        <begin position="166"/>
        <end position="350"/>
    </location>
</feature>
<dbReference type="InterPro" id="IPR010998">
    <property type="entry name" value="Integrase_recombinase_N"/>
</dbReference>